<dbReference type="GO" id="GO:0016301">
    <property type="term" value="F:kinase activity"/>
    <property type="evidence" value="ECO:0007669"/>
    <property type="project" value="UniProtKB-KW"/>
</dbReference>
<dbReference type="AlphaFoldDB" id="A0A939D8B3"/>
<dbReference type="Proteomes" id="UP000664545">
    <property type="component" value="Unassembled WGS sequence"/>
</dbReference>
<comment type="caution">
    <text evidence="1">The sequence shown here is derived from an EMBL/GenBank/DDBJ whole genome shotgun (WGS) entry which is preliminary data.</text>
</comment>
<gene>
    <name evidence="1" type="ORF">JYB65_06300</name>
</gene>
<organism evidence="1 2">
    <name type="scientific">Clostridium aminobutyricum</name>
    <dbReference type="NCBI Taxonomy" id="33953"/>
    <lineage>
        <taxon>Bacteria</taxon>
        <taxon>Bacillati</taxon>
        <taxon>Bacillota</taxon>
        <taxon>Clostridia</taxon>
        <taxon>Eubacteriales</taxon>
        <taxon>Clostridiaceae</taxon>
        <taxon>Clostridium</taxon>
    </lineage>
</organism>
<keyword evidence="1" id="KW-0808">Transferase</keyword>
<name>A0A939D8B3_CLOAM</name>
<reference evidence="1" key="1">
    <citation type="submission" date="2021-02" db="EMBL/GenBank/DDBJ databases">
        <title>Abyssanaerobacter marinus gen.nov., sp., nov, anaerobic bacterium isolated from the Onnuri vent field of Indian Ocean and suggestion of Mogibacteriaceae fam. nov., and proposal of reclassification of ambiguous this family's genus member.</title>
        <authorList>
            <person name="Kim Y.J."/>
            <person name="Yang J.-A."/>
        </authorList>
    </citation>
    <scope>NUCLEOTIDE SEQUENCE</scope>
    <source>
        <strain evidence="1">DSM 2634</strain>
    </source>
</reference>
<evidence type="ECO:0000313" key="1">
    <source>
        <dbReference type="EMBL" id="MBN7772965.1"/>
    </source>
</evidence>
<sequence length="189" mass="22047">MENRPLDCMEGNLSPKEVELYNILRRLWMDHAIWTRGFTISTAFNSEDLDDVTKRLLRNPTDFAYLLSIFFGNQYAMEFEELLRDHLLIAGQLVNAAKDGDTKTVNEQREKWYQNATDIAVLLGDMSPYWNTQAWQAMLNDHLKMVENQATQILTGKYQESIDQYDNMQTQMLMMADQMACGIIKQFNI</sequence>
<evidence type="ECO:0000313" key="2">
    <source>
        <dbReference type="Proteomes" id="UP000664545"/>
    </source>
</evidence>
<dbReference type="EMBL" id="JAFJZZ010000002">
    <property type="protein sequence ID" value="MBN7772965.1"/>
    <property type="molecule type" value="Genomic_DNA"/>
</dbReference>
<protein>
    <submittedName>
        <fullName evidence="1">Acetylglutamate kinase</fullName>
    </submittedName>
</protein>
<dbReference type="RefSeq" id="WP_206581810.1">
    <property type="nucleotide sequence ID" value="NZ_JAFJZZ010000002.1"/>
</dbReference>
<keyword evidence="1" id="KW-0418">Kinase</keyword>
<keyword evidence="2" id="KW-1185">Reference proteome</keyword>
<proteinExistence type="predicted"/>
<accession>A0A939D8B3</accession>